<dbReference type="PANTHER" id="PTHR30195">
    <property type="entry name" value="TYPE I SITE-SPECIFIC DEOXYRIBONUCLEASE PROTEIN SUBUNIT M AND R"/>
    <property type="match status" value="1"/>
</dbReference>
<keyword evidence="6" id="KW-0255">Endonuclease</keyword>
<dbReference type="SMART" id="SM00487">
    <property type="entry name" value="DEXDc"/>
    <property type="match status" value="1"/>
</dbReference>
<evidence type="ECO:0000256" key="1">
    <source>
        <dbReference type="ARBA" id="ARBA00000851"/>
    </source>
</evidence>
<name>A0A1M6J0G4_9BACT</name>
<dbReference type="Pfam" id="PF18766">
    <property type="entry name" value="SWI2_SNF2"/>
    <property type="match status" value="1"/>
</dbReference>
<dbReference type="Pfam" id="PF22679">
    <property type="entry name" value="T1R_D3-like"/>
    <property type="match status" value="1"/>
</dbReference>
<keyword evidence="9 10" id="KW-0238">DNA-binding</keyword>
<proteinExistence type="inferred from homology"/>
<evidence type="ECO:0000259" key="11">
    <source>
        <dbReference type="PROSITE" id="PS51192"/>
    </source>
</evidence>
<feature type="domain" description="Helicase ATP-binding" evidence="11">
    <location>
        <begin position="335"/>
        <end position="497"/>
    </location>
</feature>
<evidence type="ECO:0000256" key="10">
    <source>
        <dbReference type="RuleBase" id="RU364115"/>
    </source>
</evidence>
<comment type="subunit">
    <text evidence="10">The type I restriction/modification system is composed of three polypeptides R, M and S.</text>
</comment>
<dbReference type="GO" id="GO:0009035">
    <property type="term" value="F:type I site-specific deoxyribonuclease activity"/>
    <property type="evidence" value="ECO:0007669"/>
    <property type="project" value="UniProtKB-EC"/>
</dbReference>
<keyword evidence="13" id="KW-1185">Reference proteome</keyword>
<evidence type="ECO:0000256" key="3">
    <source>
        <dbReference type="ARBA" id="ARBA00022722"/>
    </source>
</evidence>
<evidence type="ECO:0000256" key="5">
    <source>
        <dbReference type="ARBA" id="ARBA00022747"/>
    </source>
</evidence>
<dbReference type="InterPro" id="IPR014001">
    <property type="entry name" value="Helicase_ATP-bd"/>
</dbReference>
<dbReference type="PROSITE" id="PS51192">
    <property type="entry name" value="HELICASE_ATP_BIND_1"/>
    <property type="match status" value="1"/>
</dbReference>
<dbReference type="STRING" id="1121955.SAMN02745146_3045"/>
<dbReference type="GO" id="GO:0009307">
    <property type="term" value="P:DNA restriction-modification system"/>
    <property type="evidence" value="ECO:0007669"/>
    <property type="project" value="UniProtKB-KW"/>
</dbReference>
<reference evidence="12 13" key="1">
    <citation type="submission" date="2016-11" db="EMBL/GenBank/DDBJ databases">
        <authorList>
            <person name="Jaros S."/>
            <person name="Januszkiewicz K."/>
            <person name="Wedrychowicz H."/>
        </authorList>
    </citation>
    <scope>NUCLEOTIDE SEQUENCE [LARGE SCALE GENOMIC DNA]</scope>
    <source>
        <strain evidence="12 13">DSM 21074</strain>
    </source>
</reference>
<dbReference type="CDD" id="cd22332">
    <property type="entry name" value="HsdR_N"/>
    <property type="match status" value="1"/>
</dbReference>
<evidence type="ECO:0000313" key="13">
    <source>
        <dbReference type="Proteomes" id="UP000184418"/>
    </source>
</evidence>
<keyword evidence="8 10" id="KW-0067">ATP-binding</keyword>
<evidence type="ECO:0000313" key="12">
    <source>
        <dbReference type="EMBL" id="SHJ40214.1"/>
    </source>
</evidence>
<dbReference type="Pfam" id="PF11867">
    <property type="entry name" value="T1RH-like_C"/>
    <property type="match status" value="1"/>
</dbReference>
<sequence>MPASATPNLREDHASQLPALLWLQKLGYTYLPPAHALVARGGRTDNVLLETVLRAQLARLNAVRHRGQQQPFSDDNLSAAIQALRDLPGPLGFGSATHAAYDLLTLGKSFEQVVDGDRKSFSLRYIDWQQPANNVFHVTSEFSVQRSGLPDTYRPDVVLFVNGIPLAVLECKRAATGLLDQAISQHLRQQTEDGIRPLYIWSQLLLVADGDQARYATTATPTEFWAVWREQHSNPEAQAAWEQQLLTLKNQPLRPEQEAALFSGDFTYAQGYFRQLQAAPQLPTGQDRALWSLCQPQRLLDLAFHFVLYEDGLKKIARYQQFFGVRATLERVQQRDSDGRRLGGVLWHTQGSGKSLTMVMLAQLLATDSRLPGSRILLVTDRTDLDEQIEGTFIKCGKLPKRARSGKHLRQLLHDPRAEVITTLINKFDKAVKHLDVPLDDDNIFVLVDEGHRSQYGSLHTRMRQVLPKACFLAFTGTPLLKREKSTAARFGGLIDPYYTIRQAVEDKAVVPLLYEGRHAAQTVNARPLDRFFDVVTEPLTDYQRADLKHKVSRAQPLNEAEQKIQEIALDISQHFSATWAGTGLKGQLVTGSKKAALNYKAALDMLGQVSSEVLISGPDEREGTDDAYATESTDPIVRFWKRMMDLHGSPEQYQKNVINAFKYQDKPEIIIVVDKLLTGFDAPRNTVLYLTRGLREHTLLQAIARVNRVHPGKDFGYIIDYYGNLQQLDSALNTYSSLDGFDEADLADTLAHVRGQVDDLPQRHAALWDLFRAVPNRYDAEAYQQLLADAAVRHDFYEKVSVYARLLRLALSTLEFTQRNPPAKVEQYRHDGAFFLKLREQAKQRYADTVDYKQYEAQVQKLIDTHISTEEIIRLTQLVNIFDEQHFAEVVAEAGTPAAKADTIAHRTARTITEKMDEDPTLFRRLSELIEETIADYRARRISEAEYLQRASDLQQQVLRHRTAPDTPAALQGRPAAQAFYGLTEEALRPTTGLEAAPLRQVAIHAGLHLDDLLRSHLLDQDRPIVDWPNKDSLVNAARLALDDYLFDLNEREKLGLSLEAIDRLLDQVFAVARRQYA</sequence>
<dbReference type="Gene3D" id="3.90.1570.50">
    <property type="match status" value="1"/>
</dbReference>
<dbReference type="CDD" id="cd18030">
    <property type="entry name" value="DEXHc_RE_I_HsdR"/>
    <property type="match status" value="1"/>
</dbReference>
<comment type="similarity">
    <text evidence="2 10">Belongs to the HsdR family.</text>
</comment>
<dbReference type="NCBIfam" id="TIGR00348">
    <property type="entry name" value="hsdR"/>
    <property type="match status" value="1"/>
</dbReference>
<keyword evidence="5 10" id="KW-0680">Restriction system</keyword>
<dbReference type="Gene3D" id="3.40.50.300">
    <property type="entry name" value="P-loop containing nucleotide triphosphate hydrolases"/>
    <property type="match status" value="2"/>
</dbReference>
<dbReference type="OrthoDB" id="9758243at2"/>
<organism evidence="12 13">
    <name type="scientific">Hymenobacter daecheongensis DSM 21074</name>
    <dbReference type="NCBI Taxonomy" id="1121955"/>
    <lineage>
        <taxon>Bacteria</taxon>
        <taxon>Pseudomonadati</taxon>
        <taxon>Bacteroidota</taxon>
        <taxon>Cytophagia</taxon>
        <taxon>Cytophagales</taxon>
        <taxon>Hymenobacteraceae</taxon>
        <taxon>Hymenobacter</taxon>
    </lineage>
</organism>
<dbReference type="Proteomes" id="UP000184418">
    <property type="component" value="Unassembled WGS sequence"/>
</dbReference>
<dbReference type="PANTHER" id="PTHR30195:SF15">
    <property type="entry name" value="TYPE I RESTRICTION ENZYME HINDI ENDONUCLEASE SUBUNIT"/>
    <property type="match status" value="1"/>
</dbReference>
<dbReference type="AlphaFoldDB" id="A0A1M6J0G4"/>
<evidence type="ECO:0000256" key="9">
    <source>
        <dbReference type="ARBA" id="ARBA00023125"/>
    </source>
</evidence>
<comment type="catalytic activity">
    <reaction evidence="1 10">
        <text>Endonucleolytic cleavage of DNA to give random double-stranded fragments with terminal 5'-phosphates, ATP is simultaneously hydrolyzed.</text>
        <dbReference type="EC" id="3.1.21.3"/>
    </reaction>
</comment>
<gene>
    <name evidence="12" type="ORF">SAMN02745146_3045</name>
</gene>
<dbReference type="InterPro" id="IPR027417">
    <property type="entry name" value="P-loop_NTPase"/>
</dbReference>
<keyword evidence="3" id="KW-0540">Nuclease</keyword>
<dbReference type="GO" id="GO:0003677">
    <property type="term" value="F:DNA binding"/>
    <property type="evidence" value="ECO:0007669"/>
    <property type="project" value="UniProtKB-KW"/>
</dbReference>
<dbReference type="SUPFAM" id="SSF52540">
    <property type="entry name" value="P-loop containing nucleoside triphosphate hydrolases"/>
    <property type="match status" value="2"/>
</dbReference>
<dbReference type="InterPro" id="IPR021810">
    <property type="entry name" value="T1RH-like_C"/>
</dbReference>
<keyword evidence="4 10" id="KW-0547">Nucleotide-binding</keyword>
<dbReference type="EMBL" id="FQYN01000006">
    <property type="protein sequence ID" value="SHJ40214.1"/>
    <property type="molecule type" value="Genomic_DNA"/>
</dbReference>
<evidence type="ECO:0000256" key="8">
    <source>
        <dbReference type="ARBA" id="ARBA00022840"/>
    </source>
</evidence>
<dbReference type="InterPro" id="IPR055180">
    <property type="entry name" value="HsdR_RecA-like_helicase_dom_2"/>
</dbReference>
<keyword evidence="7 10" id="KW-0378">Hydrolase</keyword>
<dbReference type="Pfam" id="PF04313">
    <property type="entry name" value="HSDR_N"/>
    <property type="match status" value="1"/>
</dbReference>
<comment type="function">
    <text evidence="10">Subunit R is required for both nuclease and ATPase activities, but not for modification.</text>
</comment>
<accession>A0A1M6J0G4</accession>
<evidence type="ECO:0000256" key="2">
    <source>
        <dbReference type="ARBA" id="ARBA00008598"/>
    </source>
</evidence>
<protein>
    <recommendedName>
        <fullName evidence="10">Type I restriction enzyme endonuclease subunit</fullName>
        <shortName evidence="10">R protein</shortName>
        <ecNumber evidence="10">3.1.21.3</ecNumber>
    </recommendedName>
</protein>
<dbReference type="InterPro" id="IPR040980">
    <property type="entry name" value="SWI2_SNF2"/>
</dbReference>
<dbReference type="InterPro" id="IPR004473">
    <property type="entry name" value="Restrct_endonuc_typeI_HsdR"/>
</dbReference>
<evidence type="ECO:0000256" key="6">
    <source>
        <dbReference type="ARBA" id="ARBA00022759"/>
    </source>
</evidence>
<dbReference type="CDD" id="cd18800">
    <property type="entry name" value="SF2_C_EcoR124I-like"/>
    <property type="match status" value="1"/>
</dbReference>
<dbReference type="EC" id="3.1.21.3" evidence="10"/>
<evidence type="ECO:0000256" key="4">
    <source>
        <dbReference type="ARBA" id="ARBA00022741"/>
    </source>
</evidence>
<dbReference type="InterPro" id="IPR007409">
    <property type="entry name" value="Restrct_endonuc_type1_HsdR_N"/>
</dbReference>
<dbReference type="GO" id="GO:0005524">
    <property type="term" value="F:ATP binding"/>
    <property type="evidence" value="ECO:0007669"/>
    <property type="project" value="UniProtKB-KW"/>
</dbReference>
<evidence type="ECO:0000256" key="7">
    <source>
        <dbReference type="ARBA" id="ARBA00022801"/>
    </source>
</evidence>
<dbReference type="RefSeq" id="WP_073110751.1">
    <property type="nucleotide sequence ID" value="NZ_FQYN01000006.1"/>
</dbReference>
<dbReference type="InterPro" id="IPR051268">
    <property type="entry name" value="Type-I_R_enzyme_R_subunit"/>
</dbReference>